<evidence type="ECO:0000313" key="3">
    <source>
        <dbReference type="Proteomes" id="UP001162131"/>
    </source>
</evidence>
<keyword evidence="1" id="KW-0812">Transmembrane</keyword>
<dbReference type="Proteomes" id="UP001162131">
    <property type="component" value="Unassembled WGS sequence"/>
</dbReference>
<name>A0AAU9IVY1_9CILI</name>
<dbReference type="AlphaFoldDB" id="A0AAU9IVY1"/>
<sequence>MVRFFKDSFVDMNPRGIYWELQSRVLKRNRLWVSMPRIPPIRRDAFQIFMVAVTKHWNYLFEGISMYVPRSLRYAELGAYGFLWIGLLIGIIFHHTETKLWREKIWDKEPGAVIPLRRNFFVRAKNYILNYNVKPFIYYFGLFIKERDLDSTIDLAQAQAGRKYRRFLFMEYARRNSLEKFRDKNYDFLEISKMYGKDSL</sequence>
<feature type="transmembrane region" description="Helical" evidence="1">
    <location>
        <begin position="77"/>
        <end position="94"/>
    </location>
</feature>
<dbReference type="EMBL" id="CAJZBQ010000018">
    <property type="protein sequence ID" value="CAG9317655.1"/>
    <property type="molecule type" value="Genomic_DNA"/>
</dbReference>
<comment type="caution">
    <text evidence="2">The sequence shown here is derived from an EMBL/GenBank/DDBJ whole genome shotgun (WGS) entry which is preliminary data.</text>
</comment>
<gene>
    <name evidence="2" type="ORF">BSTOLATCC_MIC18898</name>
</gene>
<reference evidence="2" key="1">
    <citation type="submission" date="2021-09" db="EMBL/GenBank/DDBJ databases">
        <authorList>
            <consortium name="AG Swart"/>
            <person name="Singh M."/>
            <person name="Singh A."/>
            <person name="Seah K."/>
            <person name="Emmerich C."/>
        </authorList>
    </citation>
    <scope>NUCLEOTIDE SEQUENCE</scope>
    <source>
        <strain evidence="2">ATCC30299</strain>
    </source>
</reference>
<protein>
    <submittedName>
        <fullName evidence="2">Uncharacterized protein</fullName>
    </submittedName>
</protein>
<keyword evidence="3" id="KW-1185">Reference proteome</keyword>
<keyword evidence="1" id="KW-1133">Transmembrane helix</keyword>
<proteinExistence type="predicted"/>
<evidence type="ECO:0000313" key="2">
    <source>
        <dbReference type="EMBL" id="CAG9317655.1"/>
    </source>
</evidence>
<accession>A0AAU9IVY1</accession>
<keyword evidence="1" id="KW-0472">Membrane</keyword>
<organism evidence="2 3">
    <name type="scientific">Blepharisma stoltei</name>
    <dbReference type="NCBI Taxonomy" id="1481888"/>
    <lineage>
        <taxon>Eukaryota</taxon>
        <taxon>Sar</taxon>
        <taxon>Alveolata</taxon>
        <taxon>Ciliophora</taxon>
        <taxon>Postciliodesmatophora</taxon>
        <taxon>Heterotrichea</taxon>
        <taxon>Heterotrichida</taxon>
        <taxon>Blepharismidae</taxon>
        <taxon>Blepharisma</taxon>
    </lineage>
</organism>
<evidence type="ECO:0000256" key="1">
    <source>
        <dbReference type="SAM" id="Phobius"/>
    </source>
</evidence>